<evidence type="ECO:0000256" key="1">
    <source>
        <dbReference type="SAM" id="Coils"/>
    </source>
</evidence>
<feature type="coiled-coil region" evidence="1">
    <location>
        <begin position="174"/>
        <end position="208"/>
    </location>
</feature>
<name>A0ABS1RAD2_9SPHI</name>
<evidence type="ECO:0000313" key="3">
    <source>
        <dbReference type="Proteomes" id="UP000625283"/>
    </source>
</evidence>
<proteinExistence type="predicted"/>
<keyword evidence="3" id="KW-1185">Reference proteome</keyword>
<accession>A0ABS1RAD2</accession>
<sequence>MALELIPVIEIGYNNQDVPIPDKYPFWEHPILWDKYNSESYKKAGFKDELKPYLGGSSFYRIDEITDSNLTKLVIDHTQEMRAGKYDRELACALFGGYVLRIDQQDKYYPQCCGDLSDIHYWEKLANGEDGFYAGHPQPKVKVDSKTITLDFYVKKSEEPFVPTLENINVSFDISSLKAAIEIVKQELKSFEARLEKINRENNLNIEEIGELLIWNDDNY</sequence>
<dbReference type="Proteomes" id="UP000625283">
    <property type="component" value="Unassembled WGS sequence"/>
</dbReference>
<dbReference type="EMBL" id="JAERTY010000019">
    <property type="protein sequence ID" value="MBL1411509.1"/>
    <property type="molecule type" value="Genomic_DNA"/>
</dbReference>
<keyword evidence="1" id="KW-0175">Coiled coil</keyword>
<evidence type="ECO:0000313" key="2">
    <source>
        <dbReference type="EMBL" id="MBL1411509.1"/>
    </source>
</evidence>
<dbReference type="RefSeq" id="WP_202105225.1">
    <property type="nucleotide sequence ID" value="NZ_JAERTY010000019.1"/>
</dbReference>
<gene>
    <name evidence="2" type="ORF">JKG61_22310</name>
</gene>
<organism evidence="2 3">
    <name type="scientific">Sphingobacterium faecale</name>
    <dbReference type="NCBI Taxonomy" id="2803775"/>
    <lineage>
        <taxon>Bacteria</taxon>
        <taxon>Pseudomonadati</taxon>
        <taxon>Bacteroidota</taxon>
        <taxon>Sphingobacteriia</taxon>
        <taxon>Sphingobacteriales</taxon>
        <taxon>Sphingobacteriaceae</taxon>
        <taxon>Sphingobacterium</taxon>
    </lineage>
</organism>
<comment type="caution">
    <text evidence="2">The sequence shown here is derived from an EMBL/GenBank/DDBJ whole genome shotgun (WGS) entry which is preliminary data.</text>
</comment>
<reference evidence="2 3" key="1">
    <citation type="submission" date="2021-01" db="EMBL/GenBank/DDBJ databases">
        <title>C459-1 draft genome sequence.</title>
        <authorList>
            <person name="Zhang X.-F."/>
        </authorList>
    </citation>
    <scope>NUCLEOTIDE SEQUENCE [LARGE SCALE GENOMIC DNA]</scope>
    <source>
        <strain evidence="3">C459-1</strain>
    </source>
</reference>
<protein>
    <submittedName>
        <fullName evidence="2">Uncharacterized protein</fullName>
    </submittedName>
</protein>